<name>A0A0W1KJH2_9ACTO</name>
<evidence type="ECO:0000256" key="1">
    <source>
        <dbReference type="ARBA" id="ARBA00006739"/>
    </source>
</evidence>
<accession>A0A0W1KJH2</accession>
<reference evidence="4" key="2">
    <citation type="submission" date="2023-05" db="EMBL/GenBank/DDBJ databases">
        <title>Genomic Catalog of Human Bladder Bacteria.</title>
        <authorList>
            <person name="Du J."/>
        </authorList>
    </citation>
    <scope>NUCLEOTIDE SEQUENCE</scope>
    <source>
        <strain evidence="4">UMB1304A</strain>
    </source>
</reference>
<dbReference type="PANTHER" id="PTHR48090">
    <property type="entry name" value="UNDECAPRENYL-PHOSPHATE 4-DEOXY-4-FORMAMIDO-L-ARABINOSE TRANSFERASE-RELATED"/>
    <property type="match status" value="1"/>
</dbReference>
<proteinExistence type="inferred from homology"/>
<dbReference type="InterPro" id="IPR001173">
    <property type="entry name" value="Glyco_trans_2-like"/>
</dbReference>
<dbReference type="GO" id="GO:0047267">
    <property type="term" value="F:undecaprenyl-phosphate mannosyltransferase activity"/>
    <property type="evidence" value="ECO:0007669"/>
    <property type="project" value="UniProtKB-EC"/>
</dbReference>
<comment type="similarity">
    <text evidence="1">Belongs to the glycosyltransferase 2 family.</text>
</comment>
<dbReference type="CDD" id="cd04179">
    <property type="entry name" value="DPM_DPG-synthase_like"/>
    <property type="match status" value="1"/>
</dbReference>
<evidence type="ECO:0000313" key="3">
    <source>
        <dbReference type="EMBL" id="KTF04114.1"/>
    </source>
</evidence>
<dbReference type="Gene3D" id="3.90.550.10">
    <property type="entry name" value="Spore Coat Polysaccharide Biosynthesis Protein SpsA, Chain A"/>
    <property type="match status" value="1"/>
</dbReference>
<dbReference type="Proteomes" id="UP001225576">
    <property type="component" value="Unassembled WGS sequence"/>
</dbReference>
<dbReference type="Proteomes" id="UP000054404">
    <property type="component" value="Unassembled WGS sequence"/>
</dbReference>
<keyword evidence="5" id="KW-1185">Reference proteome</keyword>
<dbReference type="AlphaFoldDB" id="A0A0W1KJH2"/>
<comment type="caution">
    <text evidence="3">The sequence shown here is derived from an EMBL/GenBank/DDBJ whole genome shotgun (WGS) entry which is preliminary data.</text>
</comment>
<keyword evidence="3" id="KW-0328">Glycosyltransferase</keyword>
<evidence type="ECO:0000259" key="2">
    <source>
        <dbReference type="Pfam" id="PF00535"/>
    </source>
</evidence>
<gene>
    <name evidence="3" type="ORF">AQZ59_01090</name>
    <name evidence="4" type="ORF">QP858_08580</name>
</gene>
<feature type="domain" description="Glycosyltransferase 2-like" evidence="2">
    <location>
        <begin position="15"/>
        <end position="170"/>
    </location>
</feature>
<dbReference type="EMBL" id="JASPDQ010000023">
    <property type="protein sequence ID" value="MDK8602511.1"/>
    <property type="molecule type" value="Genomic_DNA"/>
</dbReference>
<sequence>MQDAGFRDLARVSWLVVPLYNEATVIYDVVRQARQTFPNIVCVNDGSKDDSARLARAAGAVVVDHPINLGQGAALQTGITWVLTYTDAKYIVTFDADGQHRTSDAARMIERAEREDLAFVLGSRFLTGEHQAGWLKKAVLSTAAKVTRARTGMNLTDSHNGLRVLRRDAATRLDLTMHRMAHASQIINQLASMGLPWAEEPVTIDYTDYSRSKGQSLLNGVNILTDMIFAPTESR</sequence>
<dbReference type="EMBL" id="LNIZ01000004">
    <property type="protein sequence ID" value="KTF04114.1"/>
    <property type="molecule type" value="Genomic_DNA"/>
</dbReference>
<reference evidence="3 5" key="1">
    <citation type="submission" date="2015-11" db="EMBL/GenBank/DDBJ databases">
        <title>Draft Genome Sequence of the Type Strain Trueperella bernardiae LCDC 89-0504T, Isolated from Blood Culture.</title>
        <authorList>
            <person name="Bernier A.-M."/>
            <person name="Bernard K."/>
        </authorList>
    </citation>
    <scope>NUCLEOTIDE SEQUENCE [LARGE SCALE GENOMIC DNA]</scope>
    <source>
        <strain evidence="3 5">LCDC 89-0504</strain>
    </source>
</reference>
<dbReference type="OrthoDB" id="9810303at2"/>
<dbReference type="RefSeq" id="WP_062613646.1">
    <property type="nucleotide sequence ID" value="NZ_JASPDQ010000023.1"/>
</dbReference>
<dbReference type="PANTHER" id="PTHR48090:SF7">
    <property type="entry name" value="RFBJ PROTEIN"/>
    <property type="match status" value="1"/>
</dbReference>
<keyword evidence="3" id="KW-0808">Transferase</keyword>
<organism evidence="3 5">
    <name type="scientific">Trueperella bernardiae</name>
    <dbReference type="NCBI Taxonomy" id="59561"/>
    <lineage>
        <taxon>Bacteria</taxon>
        <taxon>Bacillati</taxon>
        <taxon>Actinomycetota</taxon>
        <taxon>Actinomycetes</taxon>
        <taxon>Actinomycetales</taxon>
        <taxon>Actinomycetaceae</taxon>
        <taxon>Trueperella</taxon>
    </lineage>
</organism>
<dbReference type="Pfam" id="PF00535">
    <property type="entry name" value="Glycos_transf_2"/>
    <property type="match status" value="1"/>
</dbReference>
<dbReference type="EC" id="2.4.1.54" evidence="3"/>
<evidence type="ECO:0000313" key="5">
    <source>
        <dbReference type="Proteomes" id="UP000054404"/>
    </source>
</evidence>
<dbReference type="InterPro" id="IPR029044">
    <property type="entry name" value="Nucleotide-diphossugar_trans"/>
</dbReference>
<dbReference type="STRING" id="59561.AQZ59_01090"/>
<dbReference type="InterPro" id="IPR050256">
    <property type="entry name" value="Glycosyltransferase_2"/>
</dbReference>
<dbReference type="PATRIC" id="fig|59561.3.peg.1080"/>
<protein>
    <submittedName>
        <fullName evidence="4">Glycosyltransferase family 2 protein</fullName>
    </submittedName>
    <submittedName>
        <fullName evidence="3">Undecaprenyl-phosphate mannosyltransferase</fullName>
        <ecNumber evidence="3">2.4.1.54</ecNumber>
    </submittedName>
</protein>
<dbReference type="SUPFAM" id="SSF53448">
    <property type="entry name" value="Nucleotide-diphospho-sugar transferases"/>
    <property type="match status" value="1"/>
</dbReference>
<evidence type="ECO:0000313" key="4">
    <source>
        <dbReference type="EMBL" id="MDK8602511.1"/>
    </source>
</evidence>